<dbReference type="SMART" id="SM00327">
    <property type="entry name" value="VWA"/>
    <property type="match status" value="1"/>
</dbReference>
<dbReference type="EMBL" id="JADIMQ010000112">
    <property type="protein sequence ID" value="MBO8449156.1"/>
    <property type="molecule type" value="Genomic_DNA"/>
</dbReference>
<sequence length="274" mass="30150">MAYKLPWGSTHPGLLVYLVDLSGSMAGHDKIKRVSNTIWEVIDRMVPSCQDMGVYKERFHLEVIGYNQYTYNLFSGGVNDMLDRLDGTEDTRQFIDTGKEGKPQGLTHMAMAYEKAAEIINKWIATQNAKGVPVPAPVVINITDGYPEESGLNDEQAREKALKAADALKSISVPDGNVLLFNIHIDGVAGKEPEMKLPAERPDNKRKCFLYDASSELNDDFVNRAVRASLPASKGSRFMVSNISDQSLLSRLVVFGSTVSGFNKPNGISEVPIP</sequence>
<gene>
    <name evidence="2" type="ORF">IAC29_07795</name>
</gene>
<dbReference type="SUPFAM" id="SSF53300">
    <property type="entry name" value="vWA-like"/>
    <property type="match status" value="1"/>
</dbReference>
<dbReference type="CDD" id="cd00198">
    <property type="entry name" value="vWFA"/>
    <property type="match status" value="1"/>
</dbReference>
<organism evidence="2 3">
    <name type="scientific">Candidatus Cryptobacteroides merdigallinarum</name>
    <dbReference type="NCBI Taxonomy" id="2840770"/>
    <lineage>
        <taxon>Bacteria</taxon>
        <taxon>Pseudomonadati</taxon>
        <taxon>Bacteroidota</taxon>
        <taxon>Bacteroidia</taxon>
        <taxon>Bacteroidales</taxon>
        <taxon>Candidatus Cryptobacteroides</taxon>
    </lineage>
</organism>
<dbReference type="PROSITE" id="PS50234">
    <property type="entry name" value="VWFA"/>
    <property type="match status" value="1"/>
</dbReference>
<reference evidence="2" key="1">
    <citation type="submission" date="2020-10" db="EMBL/GenBank/DDBJ databases">
        <authorList>
            <person name="Gilroy R."/>
        </authorList>
    </citation>
    <scope>NUCLEOTIDE SEQUENCE</scope>
    <source>
        <strain evidence="2">20514</strain>
    </source>
</reference>
<evidence type="ECO:0000313" key="3">
    <source>
        <dbReference type="Proteomes" id="UP000810252"/>
    </source>
</evidence>
<proteinExistence type="predicted"/>
<dbReference type="Gene3D" id="3.40.50.410">
    <property type="entry name" value="von Willebrand factor, type A domain"/>
    <property type="match status" value="1"/>
</dbReference>
<dbReference type="InterPro" id="IPR036465">
    <property type="entry name" value="vWFA_dom_sf"/>
</dbReference>
<reference evidence="2" key="2">
    <citation type="journal article" date="2021" name="PeerJ">
        <title>Extensive microbial diversity within the chicken gut microbiome revealed by metagenomics and culture.</title>
        <authorList>
            <person name="Gilroy R."/>
            <person name="Ravi A."/>
            <person name="Getino M."/>
            <person name="Pursley I."/>
            <person name="Horton D.L."/>
            <person name="Alikhan N.F."/>
            <person name="Baker D."/>
            <person name="Gharbi K."/>
            <person name="Hall N."/>
            <person name="Watson M."/>
            <person name="Adriaenssens E.M."/>
            <person name="Foster-Nyarko E."/>
            <person name="Jarju S."/>
            <person name="Secka A."/>
            <person name="Antonio M."/>
            <person name="Oren A."/>
            <person name="Chaudhuri R.R."/>
            <person name="La Ragione R."/>
            <person name="Hildebrand F."/>
            <person name="Pallen M.J."/>
        </authorList>
    </citation>
    <scope>NUCLEOTIDE SEQUENCE</scope>
    <source>
        <strain evidence="2">20514</strain>
    </source>
</reference>
<name>A0A9D9EMA7_9BACT</name>
<evidence type="ECO:0000259" key="1">
    <source>
        <dbReference type="PROSITE" id="PS50234"/>
    </source>
</evidence>
<comment type="caution">
    <text evidence="2">The sequence shown here is derived from an EMBL/GenBank/DDBJ whole genome shotgun (WGS) entry which is preliminary data.</text>
</comment>
<dbReference type="AlphaFoldDB" id="A0A9D9EMA7"/>
<dbReference type="InterPro" id="IPR002035">
    <property type="entry name" value="VWF_A"/>
</dbReference>
<dbReference type="Proteomes" id="UP000810252">
    <property type="component" value="Unassembled WGS sequence"/>
</dbReference>
<accession>A0A9D9EMA7</accession>
<evidence type="ECO:0000313" key="2">
    <source>
        <dbReference type="EMBL" id="MBO8449156.1"/>
    </source>
</evidence>
<protein>
    <submittedName>
        <fullName evidence="2">VWA domain-containing protein</fullName>
    </submittedName>
</protein>
<feature type="domain" description="VWFA" evidence="1">
    <location>
        <begin position="14"/>
        <end position="225"/>
    </location>
</feature>